<organism evidence="2 3">
    <name type="scientific">Emydomyces testavorans</name>
    <dbReference type="NCBI Taxonomy" id="2070801"/>
    <lineage>
        <taxon>Eukaryota</taxon>
        <taxon>Fungi</taxon>
        <taxon>Dikarya</taxon>
        <taxon>Ascomycota</taxon>
        <taxon>Pezizomycotina</taxon>
        <taxon>Eurotiomycetes</taxon>
        <taxon>Eurotiomycetidae</taxon>
        <taxon>Onygenales</taxon>
        <taxon>Nannizziopsiaceae</taxon>
        <taxon>Emydomyces</taxon>
    </lineage>
</organism>
<dbReference type="GO" id="GO:0008112">
    <property type="term" value="F:nicotinamide N-methyltransferase activity"/>
    <property type="evidence" value="ECO:0007669"/>
    <property type="project" value="UniProtKB-EC"/>
</dbReference>
<keyword evidence="3" id="KW-1185">Reference proteome</keyword>
<dbReference type="GO" id="GO:0032259">
    <property type="term" value="P:methylation"/>
    <property type="evidence" value="ECO:0007669"/>
    <property type="project" value="UniProtKB-KW"/>
</dbReference>
<gene>
    <name evidence="2" type="ORF">PRK78_005931</name>
</gene>
<dbReference type="Gene3D" id="3.40.50.150">
    <property type="entry name" value="Vaccinia Virus protein VP39"/>
    <property type="match status" value="1"/>
</dbReference>
<dbReference type="Proteomes" id="UP001219355">
    <property type="component" value="Chromosome 4"/>
</dbReference>
<evidence type="ECO:0000313" key="2">
    <source>
        <dbReference type="EMBL" id="WEW60445.1"/>
    </source>
</evidence>
<dbReference type="EC" id="2.1.1.1" evidence="2"/>
<keyword evidence="2" id="KW-0489">Methyltransferase</keyword>
<dbReference type="EMBL" id="CP120630">
    <property type="protein sequence ID" value="WEW60445.1"/>
    <property type="molecule type" value="Genomic_DNA"/>
</dbReference>
<dbReference type="GO" id="GO:0005737">
    <property type="term" value="C:cytoplasm"/>
    <property type="evidence" value="ECO:0007669"/>
    <property type="project" value="TreeGrafter"/>
</dbReference>
<dbReference type="InterPro" id="IPR019410">
    <property type="entry name" value="Methyltransf_16"/>
</dbReference>
<dbReference type="PANTHER" id="PTHR14614:SF104">
    <property type="entry name" value="N-METHYLTRANSFERASE, PUTATIVE (AFU_ORTHOLOGUE AFUA_1G17750)-RELATED"/>
    <property type="match status" value="1"/>
</dbReference>
<accession>A0AAF0IK05</accession>
<feature type="region of interest" description="Disordered" evidence="1">
    <location>
        <begin position="1"/>
        <end position="23"/>
    </location>
</feature>
<feature type="compositionally biased region" description="Low complexity" evidence="1">
    <location>
        <begin position="8"/>
        <end position="23"/>
    </location>
</feature>
<dbReference type="AlphaFoldDB" id="A0AAF0IK05"/>
<sequence>MLPSRIQPLHPRNPSSSSSSEDLLSSFLPHLYPDETSSCHGIPGQILLYASPLFGTIRIPVPDYAATSEKRDHDHSDDNDDEGVIGNTRQVGDVEVGRRLFAHYLWGGALVVAERIEEAERLRREEEEEDVRVGRTWSVRGQKVLEVGAGAALPSVIAALAGADIISITDHPSSAALRGAIQSCIAQNVSQETVRARISVHPHEWGVFFENSSKRGSGETENVGGKVIKFAADNKGTFTRIICADCLWIKDQHEHLVRSLLWFLKAPNKGSRGSEAATQDDGEYGIAWVVAGFHTGREIVASFFETAVSMGLVVEDIYERDINATSEMGEVTREWMPVREGEGPENRARWCVVAVLRKGVNDAQLS</sequence>
<name>A0AAF0IK05_9EURO</name>
<dbReference type="InterPro" id="IPR029063">
    <property type="entry name" value="SAM-dependent_MTases_sf"/>
</dbReference>
<dbReference type="PANTHER" id="PTHR14614">
    <property type="entry name" value="HEPATOCELLULAR CARCINOMA-ASSOCIATED ANTIGEN"/>
    <property type="match status" value="1"/>
</dbReference>
<reference evidence="2" key="1">
    <citation type="submission" date="2023-03" db="EMBL/GenBank/DDBJ databases">
        <title>Emydomyces testavorans Genome Sequence.</title>
        <authorList>
            <person name="Hoyer L."/>
        </authorList>
    </citation>
    <scope>NUCLEOTIDE SEQUENCE</scope>
    <source>
        <strain evidence="2">16-2883</strain>
    </source>
</reference>
<keyword evidence="2" id="KW-0808">Transferase</keyword>
<feature type="region of interest" description="Disordered" evidence="1">
    <location>
        <begin position="66"/>
        <end position="87"/>
    </location>
</feature>
<evidence type="ECO:0000313" key="3">
    <source>
        <dbReference type="Proteomes" id="UP001219355"/>
    </source>
</evidence>
<proteinExistence type="predicted"/>
<protein>
    <submittedName>
        <fullName evidence="2">Nicotinamide N-methyltransferase</fullName>
        <ecNumber evidence="2">2.1.1.1</ecNumber>
    </submittedName>
</protein>
<evidence type="ECO:0000256" key="1">
    <source>
        <dbReference type="SAM" id="MobiDB-lite"/>
    </source>
</evidence>